<evidence type="ECO:0000313" key="1">
    <source>
        <dbReference type="EMBL" id="KKL03616.1"/>
    </source>
</evidence>
<gene>
    <name evidence="1" type="ORF">LCGC14_2624320</name>
</gene>
<dbReference type="AlphaFoldDB" id="A0A0F9CD51"/>
<dbReference type="EMBL" id="LAZR01044855">
    <property type="protein sequence ID" value="KKL03616.1"/>
    <property type="molecule type" value="Genomic_DNA"/>
</dbReference>
<proteinExistence type="predicted"/>
<comment type="caution">
    <text evidence="1">The sequence shown here is derived from an EMBL/GenBank/DDBJ whole genome shotgun (WGS) entry which is preliminary data.</text>
</comment>
<organism evidence="1">
    <name type="scientific">marine sediment metagenome</name>
    <dbReference type="NCBI Taxonomy" id="412755"/>
    <lineage>
        <taxon>unclassified sequences</taxon>
        <taxon>metagenomes</taxon>
        <taxon>ecological metagenomes</taxon>
    </lineage>
</organism>
<accession>A0A0F9CD51</accession>
<feature type="non-terminal residue" evidence="1">
    <location>
        <position position="192"/>
    </location>
</feature>
<name>A0A0F9CD51_9ZZZZ</name>
<reference evidence="1" key="1">
    <citation type="journal article" date="2015" name="Nature">
        <title>Complex archaea that bridge the gap between prokaryotes and eukaryotes.</title>
        <authorList>
            <person name="Spang A."/>
            <person name="Saw J.H."/>
            <person name="Jorgensen S.L."/>
            <person name="Zaremba-Niedzwiedzka K."/>
            <person name="Martijn J."/>
            <person name="Lind A.E."/>
            <person name="van Eijk R."/>
            <person name="Schleper C."/>
            <person name="Guy L."/>
            <person name="Ettema T.J."/>
        </authorList>
    </citation>
    <scope>NUCLEOTIDE SEQUENCE</scope>
</reference>
<sequence>MGARKMRLKSIFLTAALIALFVAAPIVSNAWVIVQDIGANNELIDNNTDDMIDFAGRGGTDNTDIRFDLDGTGPVISSPTDATVEIAGTAILNTVTIATALTINEDFVIALNAADEEITINQTSVTGPGTTGLIVINDDRTGATADVLGEATMTFDTEGVYAIAAIDGAIAAEGGYHPATSGGADLGSTTFE</sequence>
<protein>
    <submittedName>
        <fullName evidence="1">Uncharacterized protein</fullName>
    </submittedName>
</protein>